<reference evidence="2" key="1">
    <citation type="submission" date="2021-06" db="EMBL/GenBank/DDBJ databases">
        <title>Parelaphostrongylus tenuis whole genome reference sequence.</title>
        <authorList>
            <person name="Garwood T.J."/>
            <person name="Larsen P.A."/>
            <person name="Fountain-Jones N.M."/>
            <person name="Garbe J.R."/>
            <person name="Macchietto M.G."/>
            <person name="Kania S.A."/>
            <person name="Gerhold R.W."/>
            <person name="Richards J.E."/>
            <person name="Wolf T.M."/>
        </authorList>
    </citation>
    <scope>NUCLEOTIDE SEQUENCE</scope>
    <source>
        <strain evidence="2">MNPRO001-30</strain>
        <tissue evidence="2">Meninges</tissue>
    </source>
</reference>
<dbReference type="AlphaFoldDB" id="A0AAD5MUM3"/>
<feature type="compositionally biased region" description="Basic residues" evidence="1">
    <location>
        <begin position="113"/>
        <end position="123"/>
    </location>
</feature>
<comment type="caution">
    <text evidence="2">The sequence shown here is derived from an EMBL/GenBank/DDBJ whole genome shotgun (WGS) entry which is preliminary data.</text>
</comment>
<organism evidence="2 3">
    <name type="scientific">Parelaphostrongylus tenuis</name>
    <name type="common">Meningeal worm</name>
    <dbReference type="NCBI Taxonomy" id="148309"/>
    <lineage>
        <taxon>Eukaryota</taxon>
        <taxon>Metazoa</taxon>
        <taxon>Ecdysozoa</taxon>
        <taxon>Nematoda</taxon>
        <taxon>Chromadorea</taxon>
        <taxon>Rhabditida</taxon>
        <taxon>Rhabditina</taxon>
        <taxon>Rhabditomorpha</taxon>
        <taxon>Strongyloidea</taxon>
        <taxon>Metastrongylidae</taxon>
        <taxon>Parelaphostrongylus</taxon>
    </lineage>
</organism>
<accession>A0AAD5MUM3</accession>
<dbReference type="EMBL" id="JAHQIW010005095">
    <property type="protein sequence ID" value="KAJ1364890.1"/>
    <property type="molecule type" value="Genomic_DNA"/>
</dbReference>
<evidence type="ECO:0000256" key="1">
    <source>
        <dbReference type="SAM" id="MobiDB-lite"/>
    </source>
</evidence>
<feature type="region of interest" description="Disordered" evidence="1">
    <location>
        <begin position="51"/>
        <end position="137"/>
    </location>
</feature>
<gene>
    <name evidence="2" type="ORF">KIN20_025078</name>
</gene>
<sequence>MELHTPVLSGNQQLHSMEGHGHAIPETLNDENIEALSIVAVQASLCPSWSNAKVSTGSAKAPSLNATQEESTKSGSTQQSRKSSVRPRRPSPSSKRSRHRRSQRLSQTTSGAARRRRSSRNRRSRELGLAQKRNTTKARRYFIHYAKQQEEKNYNEAREVLVQTGTNTGDPDEA</sequence>
<name>A0AAD5MUM3_PARTN</name>
<evidence type="ECO:0000313" key="3">
    <source>
        <dbReference type="Proteomes" id="UP001196413"/>
    </source>
</evidence>
<feature type="compositionally biased region" description="Polar residues" evidence="1">
    <location>
        <begin position="51"/>
        <end position="77"/>
    </location>
</feature>
<feature type="compositionally biased region" description="Basic residues" evidence="1">
    <location>
        <begin position="83"/>
        <end position="103"/>
    </location>
</feature>
<keyword evidence="3" id="KW-1185">Reference proteome</keyword>
<proteinExistence type="predicted"/>
<evidence type="ECO:0000313" key="2">
    <source>
        <dbReference type="EMBL" id="KAJ1364890.1"/>
    </source>
</evidence>
<dbReference type="Proteomes" id="UP001196413">
    <property type="component" value="Unassembled WGS sequence"/>
</dbReference>
<protein>
    <submittedName>
        <fullName evidence="2">Uncharacterized protein</fullName>
    </submittedName>
</protein>